<feature type="transmembrane region" description="Helical" evidence="6">
    <location>
        <begin position="362"/>
        <end position="383"/>
    </location>
</feature>
<feature type="transmembrane region" description="Helical" evidence="6">
    <location>
        <begin position="239"/>
        <end position="260"/>
    </location>
</feature>
<evidence type="ECO:0000259" key="7">
    <source>
        <dbReference type="Pfam" id="PF05425"/>
    </source>
</evidence>
<feature type="transmembrane region" description="Helical" evidence="6">
    <location>
        <begin position="6"/>
        <end position="26"/>
    </location>
</feature>
<dbReference type="InterPro" id="IPR032694">
    <property type="entry name" value="CopC/D"/>
</dbReference>
<dbReference type="EMBL" id="JBHUEH010000032">
    <property type="protein sequence ID" value="MFD1887863.1"/>
    <property type="molecule type" value="Genomic_DNA"/>
</dbReference>
<feature type="transmembrane region" description="Helical" evidence="6">
    <location>
        <begin position="146"/>
        <end position="169"/>
    </location>
</feature>
<feature type="transmembrane region" description="Helical" evidence="6">
    <location>
        <begin position="190"/>
        <end position="219"/>
    </location>
</feature>
<sequence length="385" mass="42209">MTYGWILADGLLYVCLSLVLGTFLLGMIHPAYQPGIHMPKKALTGMIIGIMLLSAMPMLQVIMFFVTAFDYTFGFVLSYVLGSYNAGHGWLATIICGLLLIIVLYQRVWNDRPRLMSAIGLMLAIGMVAGIGYTSHSSSLYGLTGFLTHSVHLLSVMLWLGVLFVVAWFTKQSDRSENSERLGHGQSDNWKAWLSWMSPFAMICYIAAIASGLLMMLSFTDNYAGSLAVPFGQALLIKHALLLPLTALAATNSFLLKGYLARQPDWSPVRWLRVETVFALLVLLGTAYLSNQSPPHDLVAAVDSQAIALSPLWTLFYEPFGQATLYGVLQLGWSLTAIAVALLALVLVIAGVWMLVRFRSTWTSLGLLICSAISLYTAVMLSVHP</sequence>
<evidence type="ECO:0000313" key="8">
    <source>
        <dbReference type="EMBL" id="MFD1887863.1"/>
    </source>
</evidence>
<reference evidence="9" key="1">
    <citation type="journal article" date="2019" name="Int. J. Syst. Evol. Microbiol.">
        <title>The Global Catalogue of Microorganisms (GCM) 10K type strain sequencing project: providing services to taxonomists for standard genome sequencing and annotation.</title>
        <authorList>
            <consortium name="The Broad Institute Genomics Platform"/>
            <consortium name="The Broad Institute Genome Sequencing Center for Infectious Disease"/>
            <person name="Wu L."/>
            <person name="Ma J."/>
        </authorList>
    </citation>
    <scope>NUCLEOTIDE SEQUENCE [LARGE SCALE GENOMIC DNA]</scope>
    <source>
        <strain evidence="9">CCUG 54950</strain>
    </source>
</reference>
<keyword evidence="5 6" id="KW-0472">Membrane</keyword>
<evidence type="ECO:0000256" key="4">
    <source>
        <dbReference type="ARBA" id="ARBA00022989"/>
    </source>
</evidence>
<evidence type="ECO:0000256" key="2">
    <source>
        <dbReference type="ARBA" id="ARBA00022475"/>
    </source>
</evidence>
<organism evidence="8 9">
    <name type="scientific">Paenibacillus wenxiniae</name>
    <dbReference type="NCBI Taxonomy" id="1636843"/>
    <lineage>
        <taxon>Bacteria</taxon>
        <taxon>Bacillati</taxon>
        <taxon>Bacillota</taxon>
        <taxon>Bacilli</taxon>
        <taxon>Bacillales</taxon>
        <taxon>Paenibacillaceae</taxon>
        <taxon>Paenibacillus</taxon>
    </lineage>
</organism>
<feature type="transmembrane region" description="Helical" evidence="6">
    <location>
        <begin position="115"/>
        <end position="134"/>
    </location>
</feature>
<protein>
    <submittedName>
        <fullName evidence="8">Copper resistance D family protein</fullName>
    </submittedName>
</protein>
<proteinExistence type="predicted"/>
<gene>
    <name evidence="8" type="ORF">ACFSC9_20495</name>
</gene>
<dbReference type="PANTHER" id="PTHR34820">
    <property type="entry name" value="INNER MEMBRANE PROTEIN YEBZ"/>
    <property type="match status" value="1"/>
</dbReference>
<keyword evidence="2" id="KW-1003">Cell membrane</keyword>
<feature type="domain" description="Copper resistance protein D" evidence="7">
    <location>
        <begin position="193"/>
        <end position="288"/>
    </location>
</feature>
<name>A0ABW4RNP1_9BACL</name>
<feature type="transmembrane region" description="Helical" evidence="6">
    <location>
        <begin position="272"/>
        <end position="289"/>
    </location>
</feature>
<dbReference type="PANTHER" id="PTHR34820:SF4">
    <property type="entry name" value="INNER MEMBRANE PROTEIN YEBZ"/>
    <property type="match status" value="1"/>
</dbReference>
<dbReference type="InterPro" id="IPR008457">
    <property type="entry name" value="Cu-R_CopD_dom"/>
</dbReference>
<dbReference type="RefSeq" id="WP_347323851.1">
    <property type="nucleotide sequence ID" value="NZ_JBCGUH010000002.1"/>
</dbReference>
<evidence type="ECO:0000256" key="1">
    <source>
        <dbReference type="ARBA" id="ARBA00004651"/>
    </source>
</evidence>
<keyword evidence="3 6" id="KW-0812">Transmembrane</keyword>
<evidence type="ECO:0000313" key="9">
    <source>
        <dbReference type="Proteomes" id="UP001597233"/>
    </source>
</evidence>
<feature type="transmembrane region" description="Helical" evidence="6">
    <location>
        <begin position="47"/>
        <end position="69"/>
    </location>
</feature>
<evidence type="ECO:0000256" key="3">
    <source>
        <dbReference type="ARBA" id="ARBA00022692"/>
    </source>
</evidence>
<dbReference type="Pfam" id="PF05425">
    <property type="entry name" value="CopD"/>
    <property type="match status" value="1"/>
</dbReference>
<keyword evidence="4 6" id="KW-1133">Transmembrane helix</keyword>
<comment type="subcellular location">
    <subcellularLocation>
        <location evidence="1">Cell membrane</location>
        <topology evidence="1">Multi-pass membrane protein</topology>
    </subcellularLocation>
</comment>
<evidence type="ECO:0000256" key="6">
    <source>
        <dbReference type="SAM" id="Phobius"/>
    </source>
</evidence>
<evidence type="ECO:0000256" key="5">
    <source>
        <dbReference type="ARBA" id="ARBA00023136"/>
    </source>
</evidence>
<keyword evidence="9" id="KW-1185">Reference proteome</keyword>
<comment type="caution">
    <text evidence="8">The sequence shown here is derived from an EMBL/GenBank/DDBJ whole genome shotgun (WGS) entry which is preliminary data.</text>
</comment>
<feature type="transmembrane region" description="Helical" evidence="6">
    <location>
        <begin position="331"/>
        <end position="355"/>
    </location>
</feature>
<feature type="transmembrane region" description="Helical" evidence="6">
    <location>
        <begin position="89"/>
        <end position="108"/>
    </location>
</feature>
<dbReference type="Proteomes" id="UP001597233">
    <property type="component" value="Unassembled WGS sequence"/>
</dbReference>
<accession>A0ABW4RNP1</accession>